<evidence type="ECO:0000256" key="1">
    <source>
        <dbReference type="SAM" id="Phobius"/>
    </source>
</evidence>
<comment type="caution">
    <text evidence="2">The sequence shown here is derived from an EMBL/GenBank/DDBJ whole genome shotgun (WGS) entry which is preliminary data.</text>
</comment>
<organism evidence="2 3">
    <name type="scientific">Glycine soja</name>
    <name type="common">Wild soybean</name>
    <dbReference type="NCBI Taxonomy" id="3848"/>
    <lineage>
        <taxon>Eukaryota</taxon>
        <taxon>Viridiplantae</taxon>
        <taxon>Streptophyta</taxon>
        <taxon>Embryophyta</taxon>
        <taxon>Tracheophyta</taxon>
        <taxon>Spermatophyta</taxon>
        <taxon>Magnoliopsida</taxon>
        <taxon>eudicotyledons</taxon>
        <taxon>Gunneridae</taxon>
        <taxon>Pentapetalae</taxon>
        <taxon>rosids</taxon>
        <taxon>fabids</taxon>
        <taxon>Fabales</taxon>
        <taxon>Fabaceae</taxon>
        <taxon>Papilionoideae</taxon>
        <taxon>50 kb inversion clade</taxon>
        <taxon>NPAAA clade</taxon>
        <taxon>indigoferoid/millettioid clade</taxon>
        <taxon>Phaseoleae</taxon>
        <taxon>Glycine</taxon>
        <taxon>Glycine subgen. Soja</taxon>
    </lineage>
</organism>
<accession>A0A445FHV0</accession>
<dbReference type="EMBL" id="QZWG01000019">
    <property type="protein sequence ID" value="RZB48419.1"/>
    <property type="molecule type" value="Genomic_DNA"/>
</dbReference>
<keyword evidence="1" id="KW-0812">Transmembrane</keyword>
<sequence length="70" mass="7975">MTKKIFSYTPKLLCGFQLRLLSDAVCFILLSDWIIFFVVSISFAFNLGFFLSGLDETVLPLCLYVEVDVI</sequence>
<gene>
    <name evidence="2" type="ORF">D0Y65_051780</name>
</gene>
<reference evidence="2 3" key="1">
    <citation type="submission" date="2018-09" db="EMBL/GenBank/DDBJ databases">
        <title>A high-quality reference genome of wild soybean provides a powerful tool to mine soybean genomes.</title>
        <authorList>
            <person name="Xie M."/>
            <person name="Chung C.Y.L."/>
            <person name="Li M.-W."/>
            <person name="Wong F.-L."/>
            <person name="Chan T.-F."/>
            <person name="Lam H.-M."/>
        </authorList>
    </citation>
    <scope>NUCLEOTIDE SEQUENCE [LARGE SCALE GENOMIC DNA]</scope>
    <source>
        <strain evidence="3">cv. W05</strain>
        <tissue evidence="2">Hypocotyl of etiolated seedlings</tissue>
    </source>
</reference>
<protein>
    <submittedName>
        <fullName evidence="2">Uncharacterized protein</fullName>
    </submittedName>
</protein>
<dbReference type="AlphaFoldDB" id="A0A445FHV0"/>
<evidence type="ECO:0000313" key="3">
    <source>
        <dbReference type="Proteomes" id="UP000289340"/>
    </source>
</evidence>
<dbReference type="Proteomes" id="UP000289340">
    <property type="component" value="Chromosome 19"/>
</dbReference>
<keyword evidence="3" id="KW-1185">Reference proteome</keyword>
<feature type="transmembrane region" description="Helical" evidence="1">
    <location>
        <begin position="20"/>
        <end position="45"/>
    </location>
</feature>
<keyword evidence="1" id="KW-0472">Membrane</keyword>
<proteinExistence type="predicted"/>
<name>A0A445FHV0_GLYSO</name>
<keyword evidence="1" id="KW-1133">Transmembrane helix</keyword>
<evidence type="ECO:0000313" key="2">
    <source>
        <dbReference type="EMBL" id="RZB48419.1"/>
    </source>
</evidence>